<evidence type="ECO:0000313" key="6">
    <source>
        <dbReference type="Proteomes" id="UP000256345"/>
    </source>
</evidence>
<dbReference type="Pfam" id="PF00512">
    <property type="entry name" value="HisKA"/>
    <property type="match status" value="1"/>
</dbReference>
<dbReference type="InterPro" id="IPR003661">
    <property type="entry name" value="HisK_dim/P_dom"/>
</dbReference>
<dbReference type="PRINTS" id="PR00344">
    <property type="entry name" value="BCTRLSENSOR"/>
</dbReference>
<proteinExistence type="predicted"/>
<dbReference type="Proteomes" id="UP000256345">
    <property type="component" value="Unassembled WGS sequence"/>
</dbReference>
<dbReference type="SUPFAM" id="SSF47384">
    <property type="entry name" value="Homodimeric domain of signal transducing histidine kinase"/>
    <property type="match status" value="1"/>
</dbReference>
<dbReference type="PANTHER" id="PTHR43065:SF42">
    <property type="entry name" value="TWO-COMPONENT SENSOR PPRA"/>
    <property type="match status" value="1"/>
</dbReference>
<evidence type="ECO:0000256" key="3">
    <source>
        <dbReference type="ARBA" id="ARBA00022553"/>
    </source>
</evidence>
<evidence type="ECO:0000313" key="5">
    <source>
        <dbReference type="EMBL" id="REG14311.1"/>
    </source>
</evidence>
<dbReference type="SMART" id="SM00387">
    <property type="entry name" value="HATPase_c"/>
    <property type="match status" value="1"/>
</dbReference>
<dbReference type="CDD" id="cd00082">
    <property type="entry name" value="HisKA"/>
    <property type="match status" value="1"/>
</dbReference>
<feature type="domain" description="Histidine kinase" evidence="4">
    <location>
        <begin position="497"/>
        <end position="722"/>
    </location>
</feature>
<dbReference type="Gene3D" id="1.10.287.130">
    <property type="match status" value="1"/>
</dbReference>
<dbReference type="RefSeq" id="WP_249039747.1">
    <property type="nucleotide sequence ID" value="NZ_QUMU01000027.1"/>
</dbReference>
<organism evidence="5 6">
    <name type="scientific">Archangium gephyra</name>
    <dbReference type="NCBI Taxonomy" id="48"/>
    <lineage>
        <taxon>Bacteria</taxon>
        <taxon>Pseudomonadati</taxon>
        <taxon>Myxococcota</taxon>
        <taxon>Myxococcia</taxon>
        <taxon>Myxococcales</taxon>
        <taxon>Cystobacterineae</taxon>
        <taxon>Archangiaceae</taxon>
        <taxon>Archangium</taxon>
    </lineage>
</organism>
<dbReference type="SUPFAM" id="SSF55785">
    <property type="entry name" value="PYP-like sensor domain (PAS domain)"/>
    <property type="match status" value="1"/>
</dbReference>
<evidence type="ECO:0000259" key="4">
    <source>
        <dbReference type="PROSITE" id="PS50109"/>
    </source>
</evidence>
<dbReference type="Pfam" id="PF02518">
    <property type="entry name" value="HATPase_c"/>
    <property type="match status" value="1"/>
</dbReference>
<dbReference type="SUPFAM" id="SSF55874">
    <property type="entry name" value="ATPase domain of HSP90 chaperone/DNA topoisomerase II/histidine kinase"/>
    <property type="match status" value="1"/>
</dbReference>
<dbReference type="PANTHER" id="PTHR43065">
    <property type="entry name" value="SENSOR HISTIDINE KINASE"/>
    <property type="match status" value="1"/>
</dbReference>
<evidence type="ECO:0000256" key="2">
    <source>
        <dbReference type="ARBA" id="ARBA00012438"/>
    </source>
</evidence>
<dbReference type="PROSITE" id="PS50109">
    <property type="entry name" value="HIS_KIN"/>
    <property type="match status" value="1"/>
</dbReference>
<dbReference type="InterPro" id="IPR004358">
    <property type="entry name" value="Sig_transdc_His_kin-like_C"/>
</dbReference>
<name>A0ABX9JKF9_9BACT</name>
<dbReference type="EMBL" id="QUMU01000027">
    <property type="protein sequence ID" value="REG14311.1"/>
    <property type="molecule type" value="Genomic_DNA"/>
</dbReference>
<keyword evidence="6" id="KW-1185">Reference proteome</keyword>
<dbReference type="SUPFAM" id="SSF53850">
    <property type="entry name" value="Periplasmic binding protein-like II"/>
    <property type="match status" value="1"/>
</dbReference>
<dbReference type="InterPro" id="IPR005467">
    <property type="entry name" value="His_kinase_dom"/>
</dbReference>
<keyword evidence="3" id="KW-0597">Phosphoprotein</keyword>
<dbReference type="SMART" id="SM00388">
    <property type="entry name" value="HisKA"/>
    <property type="match status" value="1"/>
</dbReference>
<dbReference type="Gene3D" id="3.40.190.10">
    <property type="entry name" value="Periplasmic binding protein-like II"/>
    <property type="match status" value="2"/>
</dbReference>
<dbReference type="Gene3D" id="3.30.565.10">
    <property type="entry name" value="Histidine kinase-like ATPase, C-terminal domain"/>
    <property type="match status" value="1"/>
</dbReference>
<gene>
    <name evidence="5" type="ORF">ATI61_12730</name>
</gene>
<protein>
    <recommendedName>
        <fullName evidence="2">histidine kinase</fullName>
        <ecNumber evidence="2">2.7.13.3</ecNumber>
    </recommendedName>
</protein>
<reference evidence="5 6" key="1">
    <citation type="submission" date="2018-08" db="EMBL/GenBank/DDBJ databases">
        <title>Genomic Encyclopedia of Archaeal and Bacterial Type Strains, Phase II (KMG-II): from individual species to whole genera.</title>
        <authorList>
            <person name="Goeker M."/>
        </authorList>
    </citation>
    <scope>NUCLEOTIDE SEQUENCE [LARGE SCALE GENOMIC DNA]</scope>
    <source>
        <strain evidence="5 6">DSM 2261</strain>
    </source>
</reference>
<dbReference type="InterPro" id="IPR003594">
    <property type="entry name" value="HATPase_dom"/>
</dbReference>
<dbReference type="InterPro" id="IPR036890">
    <property type="entry name" value="HATPase_C_sf"/>
</dbReference>
<dbReference type="InterPro" id="IPR036097">
    <property type="entry name" value="HisK_dim/P_sf"/>
</dbReference>
<evidence type="ECO:0000256" key="1">
    <source>
        <dbReference type="ARBA" id="ARBA00000085"/>
    </source>
</evidence>
<sequence>MHVTTPAAPIRFLLSPSLGEVKEHVRAELFSRALTQRLGRPVVVELAPSYEALERELAEGRVDLAWATAEQCTAFEPQARAVLRAVRAGLWYYHAALVCRADAPLTLGTLKGTRAAWVAPRSTGGYLMAVRHLTARGLSVADTFSAQRFHGTYRKALLAVLAGEADVAAIYSSHPEENTVRAYLAEHVGADERKLIPFEFTGPSPADGLIFTHRMPEADVTALVSVLTTLAGSGAGLEPLLGLFDSEGFVLASTPRPPTPRTARRAEYLAVDLDGQERCMRLWTPTGVAFGRDVRQAEGRPLEAVLGPEAAAALVALARAARHSGVGGRVEYRLEVEGETRWYAAEATVRAPATEMASPTTALLVRDVTELRALEAELYRLASFPLLHPEPMLELGPGGELHYANPAAHTAFPDLLVRGVGHPLVEAAQAWAKRGAAVGESPPVVQLGGRHWELSVSPLVDPEGLRVFAKNVTARKQMEAQLFKADRMAALGSLAAAVGHEMNNPLAFMVANLGFAREELARLKAALSEEGHALAGDVDDMLEALSEATDGADRLKGIVQDLRLLSRAPPEHRETVEVVPALEHALGLVRGELRHRARLEKDFRPVPRVEGDEARLVQVFVSLMLNAVQAMNELDATRNVLRVSTYTGPAGEVVVQVQDTGVGMPAEVLARLFEPFFTTRPASTGLGLSVSHAIVTSLGGTLRAESREGVGTTLTVILPAAPPSPSGRSTE</sequence>
<dbReference type="Pfam" id="PF12974">
    <property type="entry name" value="Phosphonate-bd"/>
    <property type="match status" value="1"/>
</dbReference>
<comment type="catalytic activity">
    <reaction evidence="1">
        <text>ATP + protein L-histidine = ADP + protein N-phospho-L-histidine.</text>
        <dbReference type="EC" id="2.7.13.3"/>
    </reaction>
</comment>
<dbReference type="EC" id="2.7.13.3" evidence="2"/>
<accession>A0ABX9JKF9</accession>
<dbReference type="InterPro" id="IPR035965">
    <property type="entry name" value="PAS-like_dom_sf"/>
</dbReference>
<comment type="caution">
    <text evidence="5">The sequence shown here is derived from an EMBL/GenBank/DDBJ whole genome shotgun (WGS) entry which is preliminary data.</text>
</comment>